<keyword evidence="5 7" id="KW-1133">Transmembrane helix</keyword>
<dbReference type="EMBL" id="FOJX01000014">
    <property type="protein sequence ID" value="SFB12962.1"/>
    <property type="molecule type" value="Genomic_DNA"/>
</dbReference>
<evidence type="ECO:0000256" key="2">
    <source>
        <dbReference type="ARBA" id="ARBA00022448"/>
    </source>
</evidence>
<feature type="transmembrane region" description="Helical" evidence="7">
    <location>
        <begin position="355"/>
        <end position="374"/>
    </location>
</feature>
<feature type="transmembrane region" description="Helical" evidence="7">
    <location>
        <begin position="194"/>
        <end position="213"/>
    </location>
</feature>
<dbReference type="PIRSF" id="PIRSF006603">
    <property type="entry name" value="DinF"/>
    <property type="match status" value="1"/>
</dbReference>
<organism evidence="8 9">
    <name type="scientific">Selenomonas ruminantium</name>
    <dbReference type="NCBI Taxonomy" id="971"/>
    <lineage>
        <taxon>Bacteria</taxon>
        <taxon>Bacillati</taxon>
        <taxon>Bacillota</taxon>
        <taxon>Negativicutes</taxon>
        <taxon>Selenomonadales</taxon>
        <taxon>Selenomonadaceae</taxon>
        <taxon>Selenomonas</taxon>
    </lineage>
</organism>
<feature type="transmembrane region" description="Helical" evidence="7">
    <location>
        <begin position="131"/>
        <end position="154"/>
    </location>
</feature>
<feature type="transmembrane region" description="Helical" evidence="7">
    <location>
        <begin position="54"/>
        <end position="75"/>
    </location>
</feature>
<gene>
    <name evidence="8" type="ORF">SAMN05216587_11423</name>
</gene>
<dbReference type="GO" id="GO:0015297">
    <property type="term" value="F:antiporter activity"/>
    <property type="evidence" value="ECO:0007669"/>
    <property type="project" value="InterPro"/>
</dbReference>
<dbReference type="RefSeq" id="WP_074817172.1">
    <property type="nucleotide sequence ID" value="NZ_FOJX01000014.1"/>
</dbReference>
<dbReference type="PANTHER" id="PTHR43549:SF3">
    <property type="entry name" value="MULTIDRUG RESISTANCE PROTEIN YPNP-RELATED"/>
    <property type="match status" value="1"/>
</dbReference>
<feature type="transmembrane region" description="Helical" evidence="7">
    <location>
        <begin position="166"/>
        <end position="188"/>
    </location>
</feature>
<dbReference type="Proteomes" id="UP000183843">
    <property type="component" value="Unassembled WGS sequence"/>
</dbReference>
<evidence type="ECO:0000313" key="9">
    <source>
        <dbReference type="Proteomes" id="UP000183843"/>
    </source>
</evidence>
<dbReference type="InterPro" id="IPR048279">
    <property type="entry name" value="MdtK-like"/>
</dbReference>
<evidence type="ECO:0000256" key="6">
    <source>
        <dbReference type="ARBA" id="ARBA00023136"/>
    </source>
</evidence>
<dbReference type="GO" id="GO:0005886">
    <property type="term" value="C:plasma membrane"/>
    <property type="evidence" value="ECO:0007669"/>
    <property type="project" value="UniProtKB-SubCell"/>
</dbReference>
<dbReference type="InterPro" id="IPR002528">
    <property type="entry name" value="MATE_fam"/>
</dbReference>
<keyword evidence="2" id="KW-0813">Transport</keyword>
<dbReference type="CDD" id="cd13138">
    <property type="entry name" value="MATE_yoeA_like"/>
    <property type="match status" value="1"/>
</dbReference>
<proteinExistence type="predicted"/>
<evidence type="ECO:0000313" key="8">
    <source>
        <dbReference type="EMBL" id="SFB12962.1"/>
    </source>
</evidence>
<evidence type="ECO:0000256" key="7">
    <source>
        <dbReference type="SAM" id="Phobius"/>
    </source>
</evidence>
<dbReference type="AlphaFoldDB" id="A0A1I0YII3"/>
<feature type="transmembrane region" description="Helical" evidence="7">
    <location>
        <begin position="420"/>
        <end position="436"/>
    </location>
</feature>
<feature type="transmembrane region" description="Helical" evidence="7">
    <location>
        <begin position="318"/>
        <end position="343"/>
    </location>
</feature>
<dbReference type="InterPro" id="IPR052031">
    <property type="entry name" value="Membrane_Transporter-Flippase"/>
</dbReference>
<dbReference type="NCBIfam" id="TIGR00797">
    <property type="entry name" value="matE"/>
    <property type="match status" value="1"/>
</dbReference>
<dbReference type="GO" id="GO:0042910">
    <property type="term" value="F:xenobiotic transmembrane transporter activity"/>
    <property type="evidence" value="ECO:0007669"/>
    <property type="project" value="InterPro"/>
</dbReference>
<feature type="transmembrane region" description="Helical" evidence="7">
    <location>
        <begin position="96"/>
        <end position="119"/>
    </location>
</feature>
<dbReference type="PANTHER" id="PTHR43549">
    <property type="entry name" value="MULTIDRUG RESISTANCE PROTEIN YPNP-RELATED"/>
    <property type="match status" value="1"/>
</dbReference>
<keyword evidence="4 7" id="KW-0812">Transmembrane</keyword>
<sequence>MTKNLTEGSPARLILMFTLPLIAGNIFQQLYAFVDTLIVGRFLGVEALAAVGCTGSLMFLMLGFVIGFSTGITIYTGQRYGAKDYAGVRQSAATCAVLSFLEAVVLTVVGVSLCRQLLIWMQTPPEILEGAYSFISIVFGGIVMFVCLQTQTNLLRALGDSRMPTVILATALIINIILEPVAILVLGWGIPGAALATIVAQFLGNVICYIYICKKVPVLRTHRADWQMNGQVLKAHLKLGLPMGFQSSIIAIGAVILQVALNNLGPTAVAAYAAAQKVDSIALMPMMSFGLAMAAYTAQNYGAQKYDRIAEGVKKCSYMSVGFSILAAVVLITSGPFIMELFVGEGQQEVVDMGHMYLIVNGVNYWILALLFIFRYTLQGLGQSVVPTIAGVMELLMRAGAAIFLCEIWGYFGACVANPMAWAGSCIPLAIAFFWTRRTFRKKYEI</sequence>
<keyword evidence="3" id="KW-1003">Cell membrane</keyword>
<accession>A0A1I0YII3</accession>
<feature type="transmembrane region" description="Helical" evidence="7">
    <location>
        <begin position="281"/>
        <end position="298"/>
    </location>
</feature>
<feature type="transmembrane region" description="Helical" evidence="7">
    <location>
        <begin position="395"/>
        <end position="414"/>
    </location>
</feature>
<keyword evidence="6 7" id="KW-0472">Membrane</keyword>
<feature type="transmembrane region" description="Helical" evidence="7">
    <location>
        <begin position="239"/>
        <end position="261"/>
    </location>
</feature>
<feature type="transmembrane region" description="Helical" evidence="7">
    <location>
        <begin position="12"/>
        <end position="34"/>
    </location>
</feature>
<dbReference type="Pfam" id="PF01554">
    <property type="entry name" value="MatE"/>
    <property type="match status" value="2"/>
</dbReference>
<evidence type="ECO:0000256" key="5">
    <source>
        <dbReference type="ARBA" id="ARBA00022989"/>
    </source>
</evidence>
<reference evidence="8 9" key="1">
    <citation type="submission" date="2016-10" db="EMBL/GenBank/DDBJ databases">
        <authorList>
            <person name="de Groot N.N."/>
        </authorList>
    </citation>
    <scope>NUCLEOTIDE SEQUENCE [LARGE SCALE GENOMIC DNA]</scope>
    <source>
        <strain evidence="8 9">L14</strain>
    </source>
</reference>
<evidence type="ECO:0000256" key="4">
    <source>
        <dbReference type="ARBA" id="ARBA00022692"/>
    </source>
</evidence>
<evidence type="ECO:0000256" key="3">
    <source>
        <dbReference type="ARBA" id="ARBA00022475"/>
    </source>
</evidence>
<protein>
    <submittedName>
        <fullName evidence="8">Putative efflux protein, MATE family</fullName>
    </submittedName>
</protein>
<evidence type="ECO:0000256" key="1">
    <source>
        <dbReference type="ARBA" id="ARBA00004651"/>
    </source>
</evidence>
<name>A0A1I0YII3_SELRU</name>
<comment type="subcellular location">
    <subcellularLocation>
        <location evidence="1">Cell membrane</location>
        <topology evidence="1">Multi-pass membrane protein</topology>
    </subcellularLocation>
</comment>